<evidence type="ECO:0000313" key="6">
    <source>
        <dbReference type="EMBL" id="QJW89446.1"/>
    </source>
</evidence>
<protein>
    <submittedName>
        <fullName evidence="6">Cellulase family glycosylhydrolase</fullName>
    </submittedName>
</protein>
<organism evidence="6 7">
    <name type="scientific">Spirosoma taeanense</name>
    <dbReference type="NCBI Taxonomy" id="2735870"/>
    <lineage>
        <taxon>Bacteria</taxon>
        <taxon>Pseudomonadati</taxon>
        <taxon>Bacteroidota</taxon>
        <taxon>Cytophagia</taxon>
        <taxon>Cytophagales</taxon>
        <taxon>Cytophagaceae</taxon>
        <taxon>Spirosoma</taxon>
    </lineage>
</organism>
<evidence type="ECO:0000256" key="4">
    <source>
        <dbReference type="SAM" id="SignalP"/>
    </source>
</evidence>
<feature type="signal peptide" evidence="4">
    <location>
        <begin position="1"/>
        <end position="18"/>
    </location>
</feature>
<evidence type="ECO:0000313" key="7">
    <source>
        <dbReference type="Proteomes" id="UP000502756"/>
    </source>
</evidence>
<comment type="similarity">
    <text evidence="3">Belongs to the glycosyl hydrolase 5 (cellulase A) family.</text>
</comment>
<keyword evidence="1 3" id="KW-0378">Hydrolase</keyword>
<dbReference type="InterPro" id="IPR017853">
    <property type="entry name" value="GH"/>
</dbReference>
<dbReference type="GO" id="GO:0004553">
    <property type="term" value="F:hydrolase activity, hydrolyzing O-glycosyl compounds"/>
    <property type="evidence" value="ECO:0007669"/>
    <property type="project" value="InterPro"/>
</dbReference>
<dbReference type="EMBL" id="CP053435">
    <property type="protein sequence ID" value="QJW89446.1"/>
    <property type="molecule type" value="Genomic_DNA"/>
</dbReference>
<dbReference type="KEGG" id="stae:HNV11_08650"/>
<evidence type="ECO:0000259" key="5">
    <source>
        <dbReference type="Pfam" id="PF00150"/>
    </source>
</evidence>
<accession>A0A6M5Y7R9</accession>
<sequence>MRFWITLVLVAFFLNTHAQTMTVKGRFLYTAADEKVVLRGINEMFIWSKDHTGASILPEIAKTGANACRLVWTTQGEPRQLDRLIGNCIRHKMIPIVELHDATGDWSKLQRCLDYWQRDDVKAVMARHKKWVLLNIANEVGHVTRPDTFRLAYTNAVSQLRQAGYEVPLLIDASTWGQDETSILQTWSAIRNADSLKNCMFSVHTYWRQNAQTRLDNLIRRVIADEIPLLFGEAPQPKVGQTCSTDFPYVSLMQQSQQNGIGWLVWSWGAVNNGDCGRPNSAFDITTDGRYGNWEHPWNRDVVIDNPYSIQKTAVRPASILKQSD</sequence>
<dbReference type="GO" id="GO:0000272">
    <property type="term" value="P:polysaccharide catabolic process"/>
    <property type="evidence" value="ECO:0007669"/>
    <property type="project" value="InterPro"/>
</dbReference>
<dbReference type="Proteomes" id="UP000502756">
    <property type="component" value="Chromosome"/>
</dbReference>
<dbReference type="Pfam" id="PF00150">
    <property type="entry name" value="Cellulase"/>
    <property type="match status" value="1"/>
</dbReference>
<dbReference type="RefSeq" id="WP_171739285.1">
    <property type="nucleotide sequence ID" value="NZ_CP053435.1"/>
</dbReference>
<dbReference type="Gene3D" id="3.20.20.80">
    <property type="entry name" value="Glycosidases"/>
    <property type="match status" value="1"/>
</dbReference>
<evidence type="ECO:0000256" key="1">
    <source>
        <dbReference type="ARBA" id="ARBA00022801"/>
    </source>
</evidence>
<feature type="chain" id="PRO_5026698775" evidence="4">
    <location>
        <begin position="19"/>
        <end position="325"/>
    </location>
</feature>
<evidence type="ECO:0000256" key="3">
    <source>
        <dbReference type="RuleBase" id="RU361153"/>
    </source>
</evidence>
<keyword evidence="2 3" id="KW-0326">Glycosidase</keyword>
<name>A0A6M5Y7R9_9BACT</name>
<dbReference type="AlphaFoldDB" id="A0A6M5Y7R9"/>
<keyword evidence="7" id="KW-1185">Reference proteome</keyword>
<reference evidence="6 7" key="1">
    <citation type="submission" date="2020-05" db="EMBL/GenBank/DDBJ databases">
        <title>Genome sequencing of Spirosoma sp. TS118.</title>
        <authorList>
            <person name="Lee J.-H."/>
            <person name="Jeong S."/>
            <person name="Zhao L."/>
            <person name="Jung J.-H."/>
            <person name="Kim M.-K."/>
            <person name="Lim S."/>
        </authorList>
    </citation>
    <scope>NUCLEOTIDE SEQUENCE [LARGE SCALE GENOMIC DNA]</scope>
    <source>
        <strain evidence="6 7">TS118</strain>
    </source>
</reference>
<evidence type="ECO:0000256" key="2">
    <source>
        <dbReference type="ARBA" id="ARBA00023295"/>
    </source>
</evidence>
<keyword evidence="4" id="KW-0732">Signal</keyword>
<feature type="domain" description="Glycoside hydrolase family 5" evidence="5">
    <location>
        <begin position="32"/>
        <end position="270"/>
    </location>
</feature>
<dbReference type="SUPFAM" id="SSF51445">
    <property type="entry name" value="(Trans)glycosidases"/>
    <property type="match status" value="1"/>
</dbReference>
<gene>
    <name evidence="6" type="ORF">HNV11_08650</name>
</gene>
<dbReference type="InterPro" id="IPR001547">
    <property type="entry name" value="Glyco_hydro_5"/>
</dbReference>
<proteinExistence type="inferred from homology"/>